<keyword evidence="3 6" id="KW-0256">Endoplasmic reticulum</keyword>
<keyword evidence="4 6" id="KW-1133">Transmembrane helix</keyword>
<keyword evidence="10" id="KW-1185">Reference proteome</keyword>
<accession>A0AAV1IN88</accession>
<feature type="domain" description="Reticulon" evidence="8">
    <location>
        <begin position="243"/>
        <end position="428"/>
    </location>
</feature>
<dbReference type="InterPro" id="IPR003388">
    <property type="entry name" value="Reticulon"/>
</dbReference>
<keyword evidence="5 6" id="KW-0472">Membrane</keyword>
<name>A0AAV1IN88_9CHLO</name>
<sequence length="491" mass="52945">MPDYRCNCGFSSTSAIPFSKHLTSFKGQDRQHFMLTTMDTLDSTSHSAAAKEGDVEVIDPLPPPAPAAHTLGTQGSLLASLPSRIGALWTSPEPGRGAQAEQPTSRPLQDDRLAGASSETSLESLIRVARDDGLSDASPRQSEVERAWETVDELAPDEDASAVADYRSLTRRLKEVSEPTAPPLGSSPEQHLSGAQSGLARGSQAFTRTMDMLGWGSLREDPASAAKGREAALMQQQIPVERVEGLLLWRDPYASAKVFGAGLYMLICLRHLVCGVELLQPSTALAGLALFALLYCALARLWSTRRSPLKQILDRHPLPHEEESRLQAKVAGRVHAAADLLAPVAASITALAVRRLSGRDSMATTVWLALTLWLVMMIGELGIVTQSVMAMWLWIALFTLPFMYCACRHALDALVEETLLFVAEVVRGGERTTLSLAGGVLVLLLAAVDASVFARVTIAVTGSGAILIWRARRLRAQAHTSLQSYPIAVED</sequence>
<comment type="caution">
    <text evidence="9">The sequence shown here is derived from an EMBL/GenBank/DDBJ whole genome shotgun (WGS) entry which is preliminary data.</text>
</comment>
<evidence type="ECO:0000256" key="4">
    <source>
        <dbReference type="ARBA" id="ARBA00022989"/>
    </source>
</evidence>
<evidence type="ECO:0000256" key="3">
    <source>
        <dbReference type="ARBA" id="ARBA00022824"/>
    </source>
</evidence>
<gene>
    <name evidence="9" type="ORF">CVIRNUC_011167</name>
</gene>
<reference evidence="9 10" key="1">
    <citation type="submission" date="2023-10" db="EMBL/GenBank/DDBJ databases">
        <authorList>
            <person name="Maclean D."/>
            <person name="Macfadyen A."/>
        </authorList>
    </citation>
    <scope>NUCLEOTIDE SEQUENCE [LARGE SCALE GENOMIC DNA]</scope>
</reference>
<evidence type="ECO:0000256" key="1">
    <source>
        <dbReference type="ARBA" id="ARBA00004477"/>
    </source>
</evidence>
<evidence type="ECO:0000256" key="2">
    <source>
        <dbReference type="ARBA" id="ARBA00022692"/>
    </source>
</evidence>
<feature type="transmembrane region" description="Helical" evidence="6">
    <location>
        <begin position="436"/>
        <end position="469"/>
    </location>
</feature>
<protein>
    <recommendedName>
        <fullName evidence="6">Reticulon-like protein</fullName>
    </recommendedName>
</protein>
<proteinExistence type="predicted"/>
<dbReference type="Pfam" id="PF02453">
    <property type="entry name" value="Reticulon"/>
    <property type="match status" value="1"/>
</dbReference>
<feature type="region of interest" description="Disordered" evidence="7">
    <location>
        <begin position="174"/>
        <end position="198"/>
    </location>
</feature>
<evidence type="ECO:0000313" key="10">
    <source>
        <dbReference type="Proteomes" id="UP001314263"/>
    </source>
</evidence>
<feature type="transmembrane region" description="Helical" evidence="6">
    <location>
        <begin position="284"/>
        <end position="302"/>
    </location>
</feature>
<dbReference type="PROSITE" id="PS50845">
    <property type="entry name" value="RETICULON"/>
    <property type="match status" value="1"/>
</dbReference>
<dbReference type="AlphaFoldDB" id="A0AAV1IN88"/>
<feature type="transmembrane region" description="Helical" evidence="6">
    <location>
        <begin position="365"/>
        <end position="384"/>
    </location>
</feature>
<organism evidence="9 10">
    <name type="scientific">Coccomyxa viridis</name>
    <dbReference type="NCBI Taxonomy" id="1274662"/>
    <lineage>
        <taxon>Eukaryota</taxon>
        <taxon>Viridiplantae</taxon>
        <taxon>Chlorophyta</taxon>
        <taxon>core chlorophytes</taxon>
        <taxon>Trebouxiophyceae</taxon>
        <taxon>Trebouxiophyceae incertae sedis</taxon>
        <taxon>Coccomyxaceae</taxon>
        <taxon>Coccomyxa</taxon>
    </lineage>
</organism>
<evidence type="ECO:0000256" key="7">
    <source>
        <dbReference type="SAM" id="MobiDB-lite"/>
    </source>
</evidence>
<feature type="transmembrane region" description="Helical" evidence="6">
    <location>
        <begin position="391"/>
        <end position="411"/>
    </location>
</feature>
<dbReference type="Proteomes" id="UP001314263">
    <property type="component" value="Unassembled WGS sequence"/>
</dbReference>
<evidence type="ECO:0000256" key="5">
    <source>
        <dbReference type="ARBA" id="ARBA00023136"/>
    </source>
</evidence>
<keyword evidence="2 6" id="KW-0812">Transmembrane</keyword>
<dbReference type="GO" id="GO:0005789">
    <property type="term" value="C:endoplasmic reticulum membrane"/>
    <property type="evidence" value="ECO:0007669"/>
    <property type="project" value="UniProtKB-SubCell"/>
</dbReference>
<evidence type="ECO:0000313" key="9">
    <source>
        <dbReference type="EMBL" id="CAK0787945.1"/>
    </source>
</evidence>
<evidence type="ECO:0000259" key="8">
    <source>
        <dbReference type="PROSITE" id="PS50845"/>
    </source>
</evidence>
<dbReference type="EMBL" id="CAUYUE010000018">
    <property type="protein sequence ID" value="CAK0787945.1"/>
    <property type="molecule type" value="Genomic_DNA"/>
</dbReference>
<feature type="region of interest" description="Disordered" evidence="7">
    <location>
        <begin position="87"/>
        <end position="118"/>
    </location>
</feature>
<evidence type="ECO:0000256" key="6">
    <source>
        <dbReference type="RuleBase" id="RU363132"/>
    </source>
</evidence>
<comment type="subcellular location">
    <subcellularLocation>
        <location evidence="1 6">Endoplasmic reticulum membrane</location>
        <topology evidence="1 6">Multi-pass membrane protein</topology>
    </subcellularLocation>
</comment>
<feature type="compositionally biased region" description="Polar residues" evidence="7">
    <location>
        <begin position="187"/>
        <end position="196"/>
    </location>
</feature>